<dbReference type="InterPro" id="IPR029052">
    <property type="entry name" value="Metallo-depent_PP-like"/>
</dbReference>
<name>N6U0B9_9HYPH</name>
<organism evidence="2 3">
    <name type="scientific">Rhizobium freirei PRF 81</name>
    <dbReference type="NCBI Taxonomy" id="363754"/>
    <lineage>
        <taxon>Bacteria</taxon>
        <taxon>Pseudomonadati</taxon>
        <taxon>Pseudomonadota</taxon>
        <taxon>Alphaproteobacteria</taxon>
        <taxon>Hyphomicrobiales</taxon>
        <taxon>Rhizobiaceae</taxon>
        <taxon>Rhizobium/Agrobacterium group</taxon>
        <taxon>Rhizobium</taxon>
    </lineage>
</organism>
<comment type="caution">
    <text evidence="2">The sequence shown here is derived from an EMBL/GenBank/DDBJ whole genome shotgun (WGS) entry which is preliminary data.</text>
</comment>
<sequence>MPTPPLTDEDCLYAIALMHEHKTIRAASIASGHDWHWIKRRLQKAKKRGLKKDSPAPSHPEPSRTELRDAAFWRKKHTASERELADAEHLVSELSGIRGVPFTIPDWILDTRTSRRGKSVIGALVSDIHMGEVISAAEILGINAFNPEICRQRLRRYFAAVCTIGQRWASDTDCEGVLLALAGDLISGDIHDELKMTNALTSHEQCLAVAEECVAGIRHLRDTYGRVHVVGVPGNHGRTTHKPTAKLYARLSYDSLIVSMVAQRFEGDDRVTFQQSDAKDQITPVFGRTVFSSHGDKIGTKGGMGFAGPMLPIVRGSKKIDAQQASIGRKPDLIQFGHYHVSGNPGHVLANGSVPGYSEYADDLRAVVEPPQQWMYLLHSRWWLRERMPVQLEDPQTPPKPIVRVPAGWHTT</sequence>
<evidence type="ECO:0000313" key="3">
    <source>
        <dbReference type="Proteomes" id="UP000012429"/>
    </source>
</evidence>
<accession>N6U0B9</accession>
<proteinExistence type="predicted"/>
<reference evidence="2 3" key="1">
    <citation type="journal article" date="2012" name="BMC Genomics">
        <title>Genomic basis of broad host range and environmental adaptability of Rhizobium tropici CIAT 899 and Rhizobium sp. PRF 81 which are used in inoculants for common bean (Phaseolus vulgaris L.).</title>
        <authorList>
            <person name="Ormeno-Orrillo E."/>
            <person name="Menna P."/>
            <person name="Almeida L.G."/>
            <person name="Ollero F.J."/>
            <person name="Nicolas M.F."/>
            <person name="Pains Rodrigues E."/>
            <person name="Shigueyoshi Nakatani A."/>
            <person name="Silva Batista J.S."/>
            <person name="Oliveira Chueire L.M."/>
            <person name="Souza R.C."/>
            <person name="Ribeiro Vasconcelos A.T."/>
            <person name="Megias M."/>
            <person name="Hungria M."/>
            <person name="Martinez-Romero E."/>
        </authorList>
    </citation>
    <scope>NUCLEOTIDE SEQUENCE [LARGE SCALE GENOMIC DNA]</scope>
    <source>
        <strain evidence="2 3">PRF 81</strain>
    </source>
</reference>
<dbReference type="EMBL" id="AQHN01000072">
    <property type="protein sequence ID" value="ENN86094.1"/>
    <property type="molecule type" value="Genomic_DNA"/>
</dbReference>
<dbReference type="RefSeq" id="WP_004121308.1">
    <property type="nucleotide sequence ID" value="NZ_AQHN01000072.1"/>
</dbReference>
<evidence type="ECO:0000313" key="2">
    <source>
        <dbReference type="EMBL" id="ENN86094.1"/>
    </source>
</evidence>
<dbReference type="AlphaFoldDB" id="N6U0B9"/>
<dbReference type="SUPFAM" id="SSF56300">
    <property type="entry name" value="Metallo-dependent phosphatases"/>
    <property type="match status" value="1"/>
</dbReference>
<feature type="region of interest" description="Disordered" evidence="1">
    <location>
        <begin position="46"/>
        <end position="69"/>
    </location>
</feature>
<dbReference type="STRING" id="363754.RHSP_32205"/>
<dbReference type="PATRIC" id="fig|363754.4.peg.4049"/>
<dbReference type="OrthoDB" id="7059292at2"/>
<gene>
    <name evidence="2" type="ORF">RHSP_32205</name>
</gene>
<keyword evidence="3" id="KW-1185">Reference proteome</keyword>
<protein>
    <submittedName>
        <fullName evidence="2">Uncharacterized protein</fullName>
    </submittedName>
</protein>
<evidence type="ECO:0000256" key="1">
    <source>
        <dbReference type="SAM" id="MobiDB-lite"/>
    </source>
</evidence>
<dbReference type="Proteomes" id="UP000012429">
    <property type="component" value="Unassembled WGS sequence"/>
</dbReference>